<evidence type="ECO:0000313" key="2">
    <source>
        <dbReference type="Proteomes" id="UP001058974"/>
    </source>
</evidence>
<organism evidence="1 2">
    <name type="scientific">Pisum sativum</name>
    <name type="common">Garden pea</name>
    <name type="synonym">Lathyrus oleraceus</name>
    <dbReference type="NCBI Taxonomy" id="3888"/>
    <lineage>
        <taxon>Eukaryota</taxon>
        <taxon>Viridiplantae</taxon>
        <taxon>Streptophyta</taxon>
        <taxon>Embryophyta</taxon>
        <taxon>Tracheophyta</taxon>
        <taxon>Spermatophyta</taxon>
        <taxon>Magnoliopsida</taxon>
        <taxon>eudicotyledons</taxon>
        <taxon>Gunneridae</taxon>
        <taxon>Pentapetalae</taxon>
        <taxon>rosids</taxon>
        <taxon>fabids</taxon>
        <taxon>Fabales</taxon>
        <taxon>Fabaceae</taxon>
        <taxon>Papilionoideae</taxon>
        <taxon>50 kb inversion clade</taxon>
        <taxon>NPAAA clade</taxon>
        <taxon>Hologalegina</taxon>
        <taxon>IRL clade</taxon>
        <taxon>Fabeae</taxon>
        <taxon>Lathyrus</taxon>
    </lineage>
</organism>
<proteinExistence type="predicted"/>
<keyword evidence="2" id="KW-1185">Reference proteome</keyword>
<sequence length="184" mass="20811">MLHYGLLLTPANPHKPLHITTFSDADWFTDLDDGKSTLGSYVYLSPNLVSWWYQKQTLVVRSSTKAKYMSLNNTATGVLWLQSLLLKLQVRESHQQDSSSQACSSHLSICKSSHKTLIFFEVSFFKRSTQGCGQINIDLALKLHKLSEVKAFRNCTSFHKLKLSEAEAFRSCIQKLHSKVALTS</sequence>
<reference evidence="1 2" key="1">
    <citation type="journal article" date="2022" name="Nat. Genet.">
        <title>Improved pea reference genome and pan-genome highlight genomic features and evolutionary characteristics.</title>
        <authorList>
            <person name="Yang T."/>
            <person name="Liu R."/>
            <person name="Luo Y."/>
            <person name="Hu S."/>
            <person name="Wang D."/>
            <person name="Wang C."/>
            <person name="Pandey M.K."/>
            <person name="Ge S."/>
            <person name="Xu Q."/>
            <person name="Li N."/>
            <person name="Li G."/>
            <person name="Huang Y."/>
            <person name="Saxena R.K."/>
            <person name="Ji Y."/>
            <person name="Li M."/>
            <person name="Yan X."/>
            <person name="He Y."/>
            <person name="Liu Y."/>
            <person name="Wang X."/>
            <person name="Xiang C."/>
            <person name="Varshney R.K."/>
            <person name="Ding H."/>
            <person name="Gao S."/>
            <person name="Zong X."/>
        </authorList>
    </citation>
    <scope>NUCLEOTIDE SEQUENCE [LARGE SCALE GENOMIC DNA]</scope>
    <source>
        <strain evidence="1 2">cv. Zhongwan 6</strain>
    </source>
</reference>
<dbReference type="AlphaFoldDB" id="A0A9D5B0E2"/>
<dbReference type="PANTHER" id="PTHR11439">
    <property type="entry name" value="GAG-POL-RELATED RETROTRANSPOSON"/>
    <property type="match status" value="1"/>
</dbReference>
<gene>
    <name evidence="1" type="ORF">KIW84_031492</name>
</gene>
<dbReference type="EMBL" id="JAMSHJ010000003">
    <property type="protein sequence ID" value="KAI5425691.1"/>
    <property type="molecule type" value="Genomic_DNA"/>
</dbReference>
<dbReference type="Proteomes" id="UP001058974">
    <property type="component" value="Chromosome 3"/>
</dbReference>
<accession>A0A9D5B0E2</accession>
<dbReference type="PANTHER" id="PTHR11439:SF467">
    <property type="entry name" value="INTEGRASE CATALYTIC DOMAIN-CONTAINING PROTEIN"/>
    <property type="match status" value="1"/>
</dbReference>
<protein>
    <submittedName>
        <fullName evidence="1">Uncharacterized protein</fullName>
    </submittedName>
</protein>
<dbReference type="Gramene" id="Psat03G0149200-T1">
    <property type="protein sequence ID" value="KAI5425691.1"/>
    <property type="gene ID" value="KIW84_031492"/>
</dbReference>
<evidence type="ECO:0000313" key="1">
    <source>
        <dbReference type="EMBL" id="KAI5425691.1"/>
    </source>
</evidence>
<comment type="caution">
    <text evidence="1">The sequence shown here is derived from an EMBL/GenBank/DDBJ whole genome shotgun (WGS) entry which is preliminary data.</text>
</comment>
<name>A0A9D5B0E2_PEA</name>